<protein>
    <submittedName>
        <fullName evidence="2">Uncharacterized protein</fullName>
    </submittedName>
</protein>
<dbReference type="AlphaFoldDB" id="A0A5B7DJ85"/>
<evidence type="ECO:0000256" key="1">
    <source>
        <dbReference type="SAM" id="MobiDB-lite"/>
    </source>
</evidence>
<reference evidence="2 3" key="1">
    <citation type="submission" date="2019-05" db="EMBL/GenBank/DDBJ databases">
        <title>Another draft genome of Portunus trituberculatus and its Hox gene families provides insights of decapod evolution.</title>
        <authorList>
            <person name="Jeong J.-H."/>
            <person name="Song I."/>
            <person name="Kim S."/>
            <person name="Choi T."/>
            <person name="Kim D."/>
            <person name="Ryu S."/>
            <person name="Kim W."/>
        </authorList>
    </citation>
    <scope>NUCLEOTIDE SEQUENCE [LARGE SCALE GENOMIC DNA]</scope>
    <source>
        <tissue evidence="2">Muscle</tissue>
    </source>
</reference>
<dbReference type="OrthoDB" id="6368702at2759"/>
<evidence type="ECO:0000313" key="3">
    <source>
        <dbReference type="Proteomes" id="UP000324222"/>
    </source>
</evidence>
<evidence type="ECO:0000313" key="2">
    <source>
        <dbReference type="EMBL" id="MPC21205.1"/>
    </source>
</evidence>
<dbReference type="EMBL" id="VSRR010000952">
    <property type="protein sequence ID" value="MPC21205.1"/>
    <property type="molecule type" value="Genomic_DNA"/>
</dbReference>
<dbReference type="Proteomes" id="UP000324222">
    <property type="component" value="Unassembled WGS sequence"/>
</dbReference>
<sequence>MQKCPDIFRASPQTSDSKDVDDFLEEFEEETVEKKRKVPEERTSRKRFCNSTPLKEPSSAEEEDAELLNSSHSSISSTEDMDEDEEIEGVAMFNARKYSRIQKKREIQENGNCGIDYGKAYIGHVIICGKEFLKIKFLERKPNDTYDRLKRDDVDDSVDVKYVFHGPIKLVGTTPYQIRGVNVAYKNYIKI</sequence>
<proteinExistence type="predicted"/>
<keyword evidence="3" id="KW-1185">Reference proteome</keyword>
<name>A0A5B7DJ85_PORTR</name>
<accession>A0A5B7DJ85</accession>
<feature type="compositionally biased region" description="Acidic residues" evidence="1">
    <location>
        <begin position="22"/>
        <end position="31"/>
    </location>
</feature>
<organism evidence="2 3">
    <name type="scientific">Portunus trituberculatus</name>
    <name type="common">Swimming crab</name>
    <name type="synonym">Neptunus trituberculatus</name>
    <dbReference type="NCBI Taxonomy" id="210409"/>
    <lineage>
        <taxon>Eukaryota</taxon>
        <taxon>Metazoa</taxon>
        <taxon>Ecdysozoa</taxon>
        <taxon>Arthropoda</taxon>
        <taxon>Crustacea</taxon>
        <taxon>Multicrustacea</taxon>
        <taxon>Malacostraca</taxon>
        <taxon>Eumalacostraca</taxon>
        <taxon>Eucarida</taxon>
        <taxon>Decapoda</taxon>
        <taxon>Pleocyemata</taxon>
        <taxon>Brachyura</taxon>
        <taxon>Eubrachyura</taxon>
        <taxon>Portunoidea</taxon>
        <taxon>Portunidae</taxon>
        <taxon>Portuninae</taxon>
        <taxon>Portunus</taxon>
    </lineage>
</organism>
<gene>
    <name evidence="2" type="ORF">E2C01_014182</name>
</gene>
<feature type="region of interest" description="Disordered" evidence="1">
    <location>
        <begin position="1"/>
        <end position="84"/>
    </location>
</feature>
<comment type="caution">
    <text evidence="2">The sequence shown here is derived from an EMBL/GenBank/DDBJ whole genome shotgun (WGS) entry which is preliminary data.</text>
</comment>